<protein>
    <recommendedName>
        <fullName evidence="4">Cell division protein FtsL</fullName>
    </recommendedName>
</protein>
<dbReference type="AlphaFoldDB" id="A0A846QSY7"/>
<keyword evidence="3" id="KW-1185">Reference proteome</keyword>
<comment type="caution">
    <text evidence="2">The sequence shown here is derived from an EMBL/GenBank/DDBJ whole genome shotgun (WGS) entry which is preliminary data.</text>
</comment>
<reference evidence="2 3" key="1">
    <citation type="submission" date="2020-03" db="EMBL/GenBank/DDBJ databases">
        <title>Genomic Encyclopedia of Type Strains, Phase IV (KMG-IV): sequencing the most valuable type-strain genomes for metagenomic binning, comparative biology and taxonomic classification.</title>
        <authorList>
            <person name="Goeker M."/>
        </authorList>
    </citation>
    <scope>NUCLEOTIDE SEQUENCE [LARGE SCALE GENOMIC DNA]</scope>
    <source>
        <strain evidence="2 3">DSM 24233</strain>
    </source>
</reference>
<dbReference type="RefSeq" id="WP_167940787.1">
    <property type="nucleotide sequence ID" value="NZ_JAATJA010000001.1"/>
</dbReference>
<feature type="region of interest" description="Disordered" evidence="1">
    <location>
        <begin position="79"/>
        <end position="105"/>
    </location>
</feature>
<proteinExistence type="predicted"/>
<evidence type="ECO:0008006" key="4">
    <source>
        <dbReference type="Google" id="ProtNLM"/>
    </source>
</evidence>
<evidence type="ECO:0000256" key="1">
    <source>
        <dbReference type="SAM" id="MobiDB-lite"/>
    </source>
</evidence>
<name>A0A846QSY7_9BACT</name>
<sequence length="105" mass="11981">MKLLRDWRNGVVALLLLLSLLLGLVMVWCNIERMDLAYNLKEQQDTLEEREALVAKLEVERDNLLSPHGLRQLAEELGLGPASPGRIRRLDDRAATAEPQQQERP</sequence>
<feature type="compositionally biased region" description="Basic and acidic residues" evidence="1">
    <location>
        <begin position="88"/>
        <end position="105"/>
    </location>
</feature>
<dbReference type="EMBL" id="JAATJA010000001">
    <property type="protein sequence ID" value="NJB67759.1"/>
    <property type="molecule type" value="Genomic_DNA"/>
</dbReference>
<dbReference type="Proteomes" id="UP000580856">
    <property type="component" value="Unassembled WGS sequence"/>
</dbReference>
<evidence type="ECO:0000313" key="3">
    <source>
        <dbReference type="Proteomes" id="UP000580856"/>
    </source>
</evidence>
<evidence type="ECO:0000313" key="2">
    <source>
        <dbReference type="EMBL" id="NJB67759.1"/>
    </source>
</evidence>
<organism evidence="2 3">
    <name type="scientific">Desulfobaculum xiamenense</name>
    <dbReference type="NCBI Taxonomy" id="995050"/>
    <lineage>
        <taxon>Bacteria</taxon>
        <taxon>Pseudomonadati</taxon>
        <taxon>Thermodesulfobacteriota</taxon>
        <taxon>Desulfovibrionia</taxon>
        <taxon>Desulfovibrionales</taxon>
        <taxon>Desulfovibrionaceae</taxon>
        <taxon>Desulfobaculum</taxon>
    </lineage>
</organism>
<accession>A0A846QSY7</accession>
<gene>
    <name evidence="2" type="ORF">GGQ74_001399</name>
</gene>